<protein>
    <submittedName>
        <fullName evidence="2">Uncharacterized protein</fullName>
    </submittedName>
</protein>
<dbReference type="Proteomes" id="UP000219336">
    <property type="component" value="Unassembled WGS sequence"/>
</dbReference>
<evidence type="ECO:0000256" key="1">
    <source>
        <dbReference type="SAM" id="Phobius"/>
    </source>
</evidence>
<dbReference type="RefSeq" id="WP_244181159.1">
    <property type="nucleotide sequence ID" value="NZ_JBHSII010000001.1"/>
</dbReference>
<dbReference type="AlphaFoldDB" id="A0A240EGJ6"/>
<sequence length="194" mass="21141">MILKMHTVSDEVSAKHPGCTGFEPHAFTEKDAKTTVHRDWLWPLKLIVKWILFVVLLFSLPSPISFLTVLFTASYYVNKLHRRYGRSRRGRRFAGHGQMSMRDGSLSGLSSSGVYRAGLVSAASAELMPDIADSSSDSSPSFWCGYINPASGLPMVENSCIDIGGNVFGNDSMTSIDTGFDCGGISCDPFDSTI</sequence>
<evidence type="ECO:0000313" key="2">
    <source>
        <dbReference type="EMBL" id="SNX47818.1"/>
    </source>
</evidence>
<proteinExistence type="predicted"/>
<reference evidence="3" key="1">
    <citation type="submission" date="2016-06" db="EMBL/GenBank/DDBJ databases">
        <authorList>
            <person name="Rodrigo-Torres L."/>
            <person name="Arahal R.D."/>
            <person name="Lucena T."/>
        </authorList>
    </citation>
    <scope>NUCLEOTIDE SEQUENCE [LARGE SCALE GENOMIC DNA]</scope>
    <source>
        <strain evidence="3">CECT8203</strain>
    </source>
</reference>
<organism evidence="2 3">
    <name type="scientific">Vibrio thalassae</name>
    <dbReference type="NCBI Taxonomy" id="1243014"/>
    <lineage>
        <taxon>Bacteria</taxon>
        <taxon>Pseudomonadati</taxon>
        <taxon>Pseudomonadota</taxon>
        <taxon>Gammaproteobacteria</taxon>
        <taxon>Vibrionales</taxon>
        <taxon>Vibrionaceae</taxon>
        <taxon>Vibrio</taxon>
    </lineage>
</organism>
<evidence type="ECO:0000313" key="3">
    <source>
        <dbReference type="Proteomes" id="UP000219336"/>
    </source>
</evidence>
<dbReference type="EMBL" id="OANU01000014">
    <property type="protein sequence ID" value="SNX47818.1"/>
    <property type="molecule type" value="Genomic_DNA"/>
</dbReference>
<keyword evidence="1" id="KW-1133">Transmembrane helix</keyword>
<name>A0A240EGJ6_9VIBR</name>
<feature type="transmembrane region" description="Helical" evidence="1">
    <location>
        <begin position="50"/>
        <end position="77"/>
    </location>
</feature>
<keyword evidence="1" id="KW-0472">Membrane</keyword>
<accession>A0A240EGJ6</accession>
<keyword evidence="3" id="KW-1185">Reference proteome</keyword>
<gene>
    <name evidence="2" type="ORF">VTH8203_01433</name>
</gene>
<keyword evidence="1" id="KW-0812">Transmembrane</keyword>